<evidence type="ECO:0000313" key="2">
    <source>
        <dbReference type="EMBL" id="PAV82404.1"/>
    </source>
</evidence>
<comment type="caution">
    <text evidence="2">The sequence shown here is derived from an EMBL/GenBank/DDBJ whole genome shotgun (WGS) entry which is preliminary data.</text>
</comment>
<gene>
    <name evidence="2" type="ORF">WR25_16409</name>
</gene>
<protein>
    <submittedName>
        <fullName evidence="2">Uncharacterized protein</fullName>
    </submittedName>
</protein>
<dbReference type="Proteomes" id="UP000218231">
    <property type="component" value="Unassembled WGS sequence"/>
</dbReference>
<feature type="region of interest" description="Disordered" evidence="1">
    <location>
        <begin position="27"/>
        <end position="63"/>
    </location>
</feature>
<reference evidence="2 3" key="1">
    <citation type="journal article" date="2017" name="Curr. Biol.">
        <title>Genome architecture and evolution of a unichromosomal asexual nematode.</title>
        <authorList>
            <person name="Fradin H."/>
            <person name="Zegar C."/>
            <person name="Gutwein M."/>
            <person name="Lucas J."/>
            <person name="Kovtun M."/>
            <person name="Corcoran D."/>
            <person name="Baugh L.R."/>
            <person name="Kiontke K."/>
            <person name="Gunsalus K."/>
            <person name="Fitch D.H."/>
            <person name="Piano F."/>
        </authorList>
    </citation>
    <scope>NUCLEOTIDE SEQUENCE [LARGE SCALE GENOMIC DNA]</scope>
    <source>
        <strain evidence="2">PF1309</strain>
    </source>
</reference>
<dbReference type="EMBL" id="LIAE01007051">
    <property type="protein sequence ID" value="PAV82404.1"/>
    <property type="molecule type" value="Genomic_DNA"/>
</dbReference>
<keyword evidence="3" id="KW-1185">Reference proteome</keyword>
<feature type="compositionally biased region" description="Basic and acidic residues" evidence="1">
    <location>
        <begin position="53"/>
        <end position="63"/>
    </location>
</feature>
<dbReference type="AlphaFoldDB" id="A0A2A2L8C8"/>
<sequence length="186" mass="21695">MQAQHKREGDKEYEFCQAFENICFNIPKSEPDQDTMPKALLKELKPMGQDQDDGSKEKDEKELGIVSPARLPVNSRKKKINFARFCADFKNRYLYVCPDPFRFGQKAVVFCPIYSEKCHVPLPDRPVLPQTSAGKNKGPKRTMIEKMCTTYRGFAERYCNNPFLTSQTQYRNACDKYWRFCGHRRG</sequence>
<organism evidence="2 3">
    <name type="scientific">Diploscapter pachys</name>
    <dbReference type="NCBI Taxonomy" id="2018661"/>
    <lineage>
        <taxon>Eukaryota</taxon>
        <taxon>Metazoa</taxon>
        <taxon>Ecdysozoa</taxon>
        <taxon>Nematoda</taxon>
        <taxon>Chromadorea</taxon>
        <taxon>Rhabditida</taxon>
        <taxon>Rhabditina</taxon>
        <taxon>Rhabditomorpha</taxon>
        <taxon>Rhabditoidea</taxon>
        <taxon>Rhabditidae</taxon>
        <taxon>Diploscapter</taxon>
    </lineage>
</organism>
<dbReference type="OrthoDB" id="5862467at2759"/>
<accession>A0A2A2L8C8</accession>
<proteinExistence type="predicted"/>
<name>A0A2A2L8C8_9BILA</name>
<evidence type="ECO:0000313" key="3">
    <source>
        <dbReference type="Proteomes" id="UP000218231"/>
    </source>
</evidence>
<evidence type="ECO:0000256" key="1">
    <source>
        <dbReference type="SAM" id="MobiDB-lite"/>
    </source>
</evidence>